<sequence length="31" mass="3675">MAQRRKETLETMKALNQASLIISEVRETQLW</sequence>
<dbReference type="Proteomes" id="UP000053660">
    <property type="component" value="Unassembled WGS sequence"/>
</dbReference>
<protein>
    <submittedName>
        <fullName evidence="1">Uncharacterized protein</fullName>
    </submittedName>
</protein>
<proteinExistence type="predicted"/>
<dbReference type="AlphaFoldDB" id="A0A0B1TN43"/>
<reference evidence="1 2" key="1">
    <citation type="submission" date="2014-03" db="EMBL/GenBank/DDBJ databases">
        <title>Draft genome of the hookworm Oesophagostomum dentatum.</title>
        <authorList>
            <person name="Mitreva M."/>
        </authorList>
    </citation>
    <scope>NUCLEOTIDE SEQUENCE [LARGE SCALE GENOMIC DNA]</scope>
    <source>
        <strain evidence="1 2">OD-Hann</strain>
    </source>
</reference>
<keyword evidence="2" id="KW-1185">Reference proteome</keyword>
<name>A0A0B1TN43_OESDE</name>
<accession>A0A0B1TN43</accession>
<organism evidence="1 2">
    <name type="scientific">Oesophagostomum dentatum</name>
    <name type="common">Nodular worm</name>
    <dbReference type="NCBI Taxonomy" id="61180"/>
    <lineage>
        <taxon>Eukaryota</taxon>
        <taxon>Metazoa</taxon>
        <taxon>Ecdysozoa</taxon>
        <taxon>Nematoda</taxon>
        <taxon>Chromadorea</taxon>
        <taxon>Rhabditida</taxon>
        <taxon>Rhabditina</taxon>
        <taxon>Rhabditomorpha</taxon>
        <taxon>Strongyloidea</taxon>
        <taxon>Strongylidae</taxon>
        <taxon>Oesophagostomum</taxon>
    </lineage>
</organism>
<evidence type="ECO:0000313" key="2">
    <source>
        <dbReference type="Proteomes" id="UP000053660"/>
    </source>
</evidence>
<gene>
    <name evidence="1" type="ORF">OESDEN_01035</name>
</gene>
<dbReference type="EMBL" id="KN549255">
    <property type="protein sequence ID" value="KHJ98978.1"/>
    <property type="molecule type" value="Genomic_DNA"/>
</dbReference>
<dbReference type="OrthoDB" id="5061070at2759"/>
<evidence type="ECO:0000313" key="1">
    <source>
        <dbReference type="EMBL" id="KHJ98978.1"/>
    </source>
</evidence>